<sequence>MTTIPVRVADVVDEADGIRSLRLVRPDGLPFGPHRAGAHVDVVGPTGVLRQYSLCGPPDDAASLLIAVKRERSSRGGSAALHEVAPGDELHIGAPRNLLGVDPDADRHVLVAGGIGVTPLLGMAHALHRAGADFTLHYFARSRSEAAFADLLETGFAGRVRLHLGVPRTGHAAVLGPVAAGLGPGAAVYTCGPEGFMDGVRAVFAPVVGDDRVHVERFTATEVDTTGDTAFTVALDTGEEFEVPADRSILEVLTDNGIEVFRSCEEGVCGSCVSGVVEGVPEHRDSCLSAADRAAGDQIALCVSRARTPRLVVELY</sequence>
<evidence type="ECO:0000313" key="11">
    <source>
        <dbReference type="Proteomes" id="UP000232453"/>
    </source>
</evidence>
<dbReference type="RefSeq" id="WP_100878423.1">
    <property type="nucleotide sequence ID" value="NZ_JBICSI010000003.1"/>
</dbReference>
<evidence type="ECO:0000256" key="1">
    <source>
        <dbReference type="ARBA" id="ARBA00001974"/>
    </source>
</evidence>
<dbReference type="SUPFAM" id="SSF52343">
    <property type="entry name" value="Ferredoxin reductase-like, C-terminal NADP-linked domain"/>
    <property type="match status" value="1"/>
</dbReference>
<dbReference type="Proteomes" id="UP000232453">
    <property type="component" value="Unassembled WGS sequence"/>
</dbReference>
<keyword evidence="7" id="KW-0411">Iron-sulfur</keyword>
<feature type="domain" description="2Fe-2S ferredoxin-type" evidence="8">
    <location>
        <begin position="229"/>
        <end position="316"/>
    </location>
</feature>
<feature type="domain" description="FAD-binding FR-type" evidence="9">
    <location>
        <begin position="1"/>
        <end position="102"/>
    </location>
</feature>
<proteinExistence type="predicted"/>
<dbReference type="PROSITE" id="PS51384">
    <property type="entry name" value="FAD_FR"/>
    <property type="match status" value="1"/>
</dbReference>
<keyword evidence="2" id="KW-0285">Flavoprotein</keyword>
<dbReference type="PANTHER" id="PTHR47354:SF1">
    <property type="entry name" value="CARNITINE MONOOXYGENASE REDUCTASE SUBUNIT"/>
    <property type="match status" value="1"/>
</dbReference>
<dbReference type="InterPro" id="IPR017938">
    <property type="entry name" value="Riboflavin_synthase-like_b-brl"/>
</dbReference>
<dbReference type="PRINTS" id="PR00409">
    <property type="entry name" value="PHDIOXRDTASE"/>
</dbReference>
<evidence type="ECO:0000259" key="8">
    <source>
        <dbReference type="PROSITE" id="PS51085"/>
    </source>
</evidence>
<dbReference type="InterPro" id="IPR017927">
    <property type="entry name" value="FAD-bd_FR_type"/>
</dbReference>
<dbReference type="InterPro" id="IPR036010">
    <property type="entry name" value="2Fe-2S_ferredoxin-like_sf"/>
</dbReference>
<dbReference type="Pfam" id="PF00111">
    <property type="entry name" value="Fer2"/>
    <property type="match status" value="1"/>
</dbReference>
<dbReference type="InterPro" id="IPR001041">
    <property type="entry name" value="2Fe-2S_ferredoxin-type"/>
</dbReference>
<keyword evidence="5" id="KW-0560">Oxidoreductase</keyword>
<dbReference type="GO" id="GO:0016491">
    <property type="term" value="F:oxidoreductase activity"/>
    <property type="evidence" value="ECO:0007669"/>
    <property type="project" value="UniProtKB-KW"/>
</dbReference>
<dbReference type="Gene3D" id="2.40.30.10">
    <property type="entry name" value="Translation factors"/>
    <property type="match status" value="1"/>
</dbReference>
<dbReference type="InterPro" id="IPR039261">
    <property type="entry name" value="FNR_nucleotide-bd"/>
</dbReference>
<keyword evidence="4" id="KW-0479">Metal-binding</keyword>
<keyword evidence="3" id="KW-0001">2Fe-2S</keyword>
<dbReference type="PANTHER" id="PTHR47354">
    <property type="entry name" value="NADH OXIDOREDUCTASE HCR"/>
    <property type="match status" value="1"/>
</dbReference>
<evidence type="ECO:0000313" key="10">
    <source>
        <dbReference type="EMBL" id="PKB30330.1"/>
    </source>
</evidence>
<dbReference type="Gene3D" id="3.40.50.80">
    <property type="entry name" value="Nucleotide-binding domain of ferredoxin-NADP reductase (FNR) module"/>
    <property type="match status" value="1"/>
</dbReference>
<evidence type="ECO:0000256" key="3">
    <source>
        <dbReference type="ARBA" id="ARBA00022714"/>
    </source>
</evidence>
<dbReference type="SUPFAM" id="SSF63380">
    <property type="entry name" value="Riboflavin synthase domain-like"/>
    <property type="match status" value="1"/>
</dbReference>
<evidence type="ECO:0000256" key="6">
    <source>
        <dbReference type="ARBA" id="ARBA00023004"/>
    </source>
</evidence>
<keyword evidence="6" id="KW-0408">Iron</keyword>
<organism evidence="10 11">
    <name type="scientific">Pseudonocardia alni</name>
    <name type="common">Amycolata alni</name>
    <dbReference type="NCBI Taxonomy" id="33907"/>
    <lineage>
        <taxon>Bacteria</taxon>
        <taxon>Bacillati</taxon>
        <taxon>Actinomycetota</taxon>
        <taxon>Actinomycetes</taxon>
        <taxon>Pseudonocardiales</taxon>
        <taxon>Pseudonocardiaceae</taxon>
        <taxon>Pseudonocardia</taxon>
    </lineage>
</organism>
<name>A0AA44UN24_PSEA5</name>
<gene>
    <name evidence="10" type="ORF">ATL51_1990</name>
</gene>
<dbReference type="Gene3D" id="3.10.20.30">
    <property type="match status" value="1"/>
</dbReference>
<dbReference type="SUPFAM" id="SSF54292">
    <property type="entry name" value="2Fe-2S ferredoxin-like"/>
    <property type="match status" value="1"/>
</dbReference>
<dbReference type="InterPro" id="IPR050415">
    <property type="entry name" value="MRET"/>
</dbReference>
<reference evidence="10 11" key="1">
    <citation type="submission" date="2017-11" db="EMBL/GenBank/DDBJ databases">
        <title>Sequencing the genomes of 1000 actinobacteria strains.</title>
        <authorList>
            <person name="Klenk H.-P."/>
        </authorList>
    </citation>
    <scope>NUCLEOTIDE SEQUENCE [LARGE SCALE GENOMIC DNA]</scope>
    <source>
        <strain evidence="10 11">DSM 44104</strain>
    </source>
</reference>
<comment type="caution">
    <text evidence="10">The sequence shown here is derived from an EMBL/GenBank/DDBJ whole genome shotgun (WGS) entry which is preliminary data.</text>
</comment>
<evidence type="ECO:0000256" key="5">
    <source>
        <dbReference type="ARBA" id="ARBA00023002"/>
    </source>
</evidence>
<evidence type="ECO:0000256" key="4">
    <source>
        <dbReference type="ARBA" id="ARBA00022723"/>
    </source>
</evidence>
<evidence type="ECO:0000256" key="7">
    <source>
        <dbReference type="ARBA" id="ARBA00023014"/>
    </source>
</evidence>
<dbReference type="InterPro" id="IPR006058">
    <property type="entry name" value="2Fe2S_fd_BS"/>
</dbReference>
<evidence type="ECO:0000259" key="9">
    <source>
        <dbReference type="PROSITE" id="PS51384"/>
    </source>
</evidence>
<dbReference type="CDD" id="cd00207">
    <property type="entry name" value="fer2"/>
    <property type="match status" value="1"/>
</dbReference>
<comment type="cofactor">
    <cofactor evidence="1">
        <name>FAD</name>
        <dbReference type="ChEBI" id="CHEBI:57692"/>
    </cofactor>
</comment>
<dbReference type="EMBL" id="PHUJ01000003">
    <property type="protein sequence ID" value="PKB30330.1"/>
    <property type="molecule type" value="Genomic_DNA"/>
</dbReference>
<accession>A0AA44UN24</accession>
<dbReference type="InterPro" id="IPR012675">
    <property type="entry name" value="Beta-grasp_dom_sf"/>
</dbReference>
<dbReference type="AlphaFoldDB" id="A0AA44UN24"/>
<dbReference type="CDD" id="cd06185">
    <property type="entry name" value="PDR_like"/>
    <property type="match status" value="1"/>
</dbReference>
<dbReference type="GO" id="GO:0051537">
    <property type="term" value="F:2 iron, 2 sulfur cluster binding"/>
    <property type="evidence" value="ECO:0007669"/>
    <property type="project" value="UniProtKB-KW"/>
</dbReference>
<dbReference type="GO" id="GO:0046872">
    <property type="term" value="F:metal ion binding"/>
    <property type="evidence" value="ECO:0007669"/>
    <property type="project" value="UniProtKB-KW"/>
</dbReference>
<protein>
    <submittedName>
        <fullName evidence="10">Vanillate O-demethylase ferredoxin subunit</fullName>
    </submittedName>
</protein>
<dbReference type="PROSITE" id="PS00197">
    <property type="entry name" value="2FE2S_FER_1"/>
    <property type="match status" value="1"/>
</dbReference>
<dbReference type="PROSITE" id="PS51085">
    <property type="entry name" value="2FE2S_FER_2"/>
    <property type="match status" value="1"/>
</dbReference>
<evidence type="ECO:0000256" key="2">
    <source>
        <dbReference type="ARBA" id="ARBA00022630"/>
    </source>
</evidence>